<dbReference type="AlphaFoldDB" id="A0AAV4QND4"/>
<dbReference type="InterPro" id="IPR000210">
    <property type="entry name" value="BTB/POZ_dom"/>
</dbReference>
<reference evidence="3 4" key="1">
    <citation type="submission" date="2021-06" db="EMBL/GenBank/DDBJ databases">
        <title>Caerostris extrusa draft genome.</title>
        <authorList>
            <person name="Kono N."/>
            <person name="Arakawa K."/>
        </authorList>
    </citation>
    <scope>NUCLEOTIDE SEQUENCE [LARGE SCALE GENOMIC DNA]</scope>
</reference>
<dbReference type="Proteomes" id="UP001054945">
    <property type="component" value="Unassembled WGS sequence"/>
</dbReference>
<feature type="domain" description="BTB" evidence="2">
    <location>
        <begin position="665"/>
        <end position="762"/>
    </location>
</feature>
<feature type="region of interest" description="Disordered" evidence="1">
    <location>
        <begin position="453"/>
        <end position="474"/>
    </location>
</feature>
<organism evidence="3 4">
    <name type="scientific">Caerostris extrusa</name>
    <name type="common">Bark spider</name>
    <name type="synonym">Caerostris bankana</name>
    <dbReference type="NCBI Taxonomy" id="172846"/>
    <lineage>
        <taxon>Eukaryota</taxon>
        <taxon>Metazoa</taxon>
        <taxon>Ecdysozoa</taxon>
        <taxon>Arthropoda</taxon>
        <taxon>Chelicerata</taxon>
        <taxon>Arachnida</taxon>
        <taxon>Araneae</taxon>
        <taxon>Araneomorphae</taxon>
        <taxon>Entelegynae</taxon>
        <taxon>Araneoidea</taxon>
        <taxon>Araneidae</taxon>
        <taxon>Caerostris</taxon>
    </lineage>
</organism>
<dbReference type="SUPFAM" id="SSF54695">
    <property type="entry name" value="POZ domain"/>
    <property type="match status" value="1"/>
</dbReference>
<gene>
    <name evidence="3" type="primary">AVEN_165906_1</name>
    <name evidence="3" type="ORF">CEXT_669911</name>
</gene>
<dbReference type="Pfam" id="PF00651">
    <property type="entry name" value="BTB"/>
    <property type="match status" value="1"/>
</dbReference>
<comment type="caution">
    <text evidence="3">The sequence shown here is derived from an EMBL/GenBank/DDBJ whole genome shotgun (WGS) entry which is preliminary data.</text>
</comment>
<dbReference type="SMART" id="SM00225">
    <property type="entry name" value="BTB"/>
    <property type="match status" value="1"/>
</dbReference>
<dbReference type="InterPro" id="IPR011333">
    <property type="entry name" value="SKP1/BTB/POZ_sf"/>
</dbReference>
<name>A0AAV4QND4_CAEEX</name>
<evidence type="ECO:0000313" key="4">
    <source>
        <dbReference type="Proteomes" id="UP001054945"/>
    </source>
</evidence>
<evidence type="ECO:0000256" key="1">
    <source>
        <dbReference type="SAM" id="MobiDB-lite"/>
    </source>
</evidence>
<dbReference type="InterPro" id="IPR008974">
    <property type="entry name" value="TRAF-like"/>
</dbReference>
<feature type="compositionally biased region" description="Polar residues" evidence="1">
    <location>
        <begin position="488"/>
        <end position="500"/>
    </location>
</feature>
<evidence type="ECO:0000313" key="3">
    <source>
        <dbReference type="EMBL" id="GIY09774.1"/>
    </source>
</evidence>
<accession>A0AAV4QND4</accession>
<dbReference type="Gene3D" id="2.60.210.10">
    <property type="entry name" value="Apoptosis, Tumor Necrosis Factor Receptor Associated Protein 2, Chain A"/>
    <property type="match status" value="1"/>
</dbReference>
<dbReference type="Gene3D" id="3.30.710.10">
    <property type="entry name" value="Potassium Channel Kv1.1, Chain A"/>
    <property type="match status" value="1"/>
</dbReference>
<evidence type="ECO:0000259" key="2">
    <source>
        <dbReference type="SMART" id="SM00225"/>
    </source>
</evidence>
<dbReference type="SUPFAM" id="SSF49599">
    <property type="entry name" value="TRAF domain-like"/>
    <property type="match status" value="1"/>
</dbReference>
<keyword evidence="4" id="KW-1185">Reference proteome</keyword>
<dbReference type="EMBL" id="BPLR01006423">
    <property type="protein sequence ID" value="GIY09774.1"/>
    <property type="molecule type" value="Genomic_DNA"/>
</dbReference>
<sequence length="833" mass="96217">MALENSESLVRMEDAKDIRIKHFSSTDQCRETHEYFVLKRNPFFQIFCVSIHPNGMSSKTQGYVSVQIFKVLRDPDSFLATSRDSLSWTLSVVDSNGVAKYYQSYVKENVVHFPYNMVVSDFLDRSVLLKQADELLPSDVLTVRCELSCMFYSCSPTTEPELPRRKWVLENIKPSAIEDWNEDNDFQPNQNDVISDGISHVELEMGKIMSTILDTMMMALVCRMSRMDSAGLEFQKNLLMKSDSTDEVRRTYLGSNKLFKTYIGLKNVLKKVLDDERPLSERSQPKDALYFGKLYSMSLGRKKYQLMEMLDLMVKVNDGHPPALTCLSWSSEKNTTVQEQILSKSEVKWDEGEELIEEDDQAPTECDQFLSENNECENITQKKEYVPESSHIKIEQTPSHYEIDETEKTIQDHRILKENNKQSNKEKNERIIQKSSLRIKKETSQFEIKFTEKESTVEDDEEIRHEGKNDGKEKTILKHPVQVKNQEELSQSEIKNGQSDGKQDKRVNDVCLKAGQGCQLTNKNKEIKISQDIQQQMEDEPNSCRNSMDYQILSDNDEDNDNDVQEAMSEVWQQSNVEEGAIGKAEICQKAGEGLQFTKEDDETVDVDMTSENEESDENEVESEINYVQEAIEYLLSESPVHEDPYSECESQDNWKFFIQTKERVVFTLPFEGGKETLGSKLVAVSPVFESMLRNPMLEKLHRWVKLVDVNCCTFINFLHFLQTKQVKTELFSELCAIYEFADKYQVTELMLLCAEKMRPSFSPGNLGDVELLAFLHSDDYPRDLVEAFKIQNKLLQLPASESDDKEEQFEDEPSVSLDEQVKEMGCDFYFYS</sequence>
<proteinExistence type="predicted"/>
<protein>
    <recommendedName>
        <fullName evidence="2">BTB domain-containing protein</fullName>
    </recommendedName>
</protein>
<feature type="region of interest" description="Disordered" evidence="1">
    <location>
        <begin position="484"/>
        <end position="503"/>
    </location>
</feature>